<dbReference type="PANTHER" id="PTHR24050:SF28">
    <property type="entry name" value="UROMODULIN-LIKE"/>
    <property type="match status" value="1"/>
</dbReference>
<feature type="domain" description="EGF-like" evidence="7">
    <location>
        <begin position="44"/>
        <end position="83"/>
    </location>
</feature>
<dbReference type="Proteomes" id="UP001497623">
    <property type="component" value="Unassembled WGS sequence"/>
</dbReference>
<reference evidence="8 9" key="1">
    <citation type="submission" date="2024-05" db="EMBL/GenBank/DDBJ databases">
        <authorList>
            <person name="Wallberg A."/>
        </authorList>
    </citation>
    <scope>NUCLEOTIDE SEQUENCE [LARGE SCALE GENOMIC DNA]</scope>
</reference>
<evidence type="ECO:0000256" key="4">
    <source>
        <dbReference type="ARBA" id="ARBA00023157"/>
    </source>
</evidence>
<dbReference type="PANTHER" id="PTHR24050">
    <property type="entry name" value="PA14 DOMAIN-CONTAINING PROTEIN"/>
    <property type="match status" value="1"/>
</dbReference>
<dbReference type="InterPro" id="IPR009030">
    <property type="entry name" value="Growth_fac_rcpt_cys_sf"/>
</dbReference>
<accession>A0AAV2RN49</accession>
<evidence type="ECO:0000256" key="2">
    <source>
        <dbReference type="ARBA" id="ARBA00022729"/>
    </source>
</evidence>
<dbReference type="EMBL" id="CAXKWB010028607">
    <property type="protein sequence ID" value="CAL4133848.1"/>
    <property type="molecule type" value="Genomic_DNA"/>
</dbReference>
<evidence type="ECO:0000256" key="5">
    <source>
        <dbReference type="ARBA" id="ARBA00023180"/>
    </source>
</evidence>
<evidence type="ECO:0000256" key="1">
    <source>
        <dbReference type="ARBA" id="ARBA00022536"/>
    </source>
</evidence>
<dbReference type="PROSITE" id="PS01186">
    <property type="entry name" value="EGF_2"/>
    <property type="match status" value="1"/>
</dbReference>
<dbReference type="Pfam" id="PF07645">
    <property type="entry name" value="EGF_CA"/>
    <property type="match status" value="1"/>
</dbReference>
<comment type="caution">
    <text evidence="8">The sequence shown here is derived from an EMBL/GenBank/DDBJ whole genome shotgun (WGS) entry which is preliminary data.</text>
</comment>
<evidence type="ECO:0000256" key="3">
    <source>
        <dbReference type="ARBA" id="ARBA00022737"/>
    </source>
</evidence>
<dbReference type="Pfam" id="PF12661">
    <property type="entry name" value="hEGF"/>
    <property type="match status" value="1"/>
</dbReference>
<dbReference type="InterPro" id="IPR013032">
    <property type="entry name" value="EGF-like_CS"/>
</dbReference>
<dbReference type="GO" id="GO:0005509">
    <property type="term" value="F:calcium ion binding"/>
    <property type="evidence" value="ECO:0007669"/>
    <property type="project" value="InterPro"/>
</dbReference>
<keyword evidence="5" id="KW-0325">Glycoprotein</keyword>
<gene>
    <name evidence="8" type="ORF">MNOR_LOCUS27339</name>
</gene>
<dbReference type="InterPro" id="IPR049883">
    <property type="entry name" value="NOTCH1_EGF-like"/>
</dbReference>
<keyword evidence="3" id="KW-0677">Repeat</keyword>
<dbReference type="PROSITE" id="PS50026">
    <property type="entry name" value="EGF_3"/>
    <property type="match status" value="1"/>
</dbReference>
<dbReference type="PROSITE" id="PS01187">
    <property type="entry name" value="EGF_CA"/>
    <property type="match status" value="1"/>
</dbReference>
<dbReference type="InterPro" id="IPR052235">
    <property type="entry name" value="Nephronectin_domain"/>
</dbReference>
<dbReference type="FunFam" id="2.10.25.10:FF:000038">
    <property type="entry name" value="Fibrillin 2"/>
    <property type="match status" value="1"/>
</dbReference>
<feature type="non-terminal residue" evidence="8">
    <location>
        <position position="190"/>
    </location>
</feature>
<feature type="disulfide bond" evidence="6">
    <location>
        <begin position="52"/>
        <end position="69"/>
    </location>
</feature>
<comment type="caution">
    <text evidence="6">Lacks conserved residue(s) required for the propagation of feature annotation.</text>
</comment>
<keyword evidence="2" id="KW-0732">Signal</keyword>
<evidence type="ECO:0000313" key="8">
    <source>
        <dbReference type="EMBL" id="CAL4133848.1"/>
    </source>
</evidence>
<name>A0AAV2RN49_MEGNR</name>
<dbReference type="InterPro" id="IPR000742">
    <property type="entry name" value="EGF"/>
</dbReference>
<dbReference type="AlphaFoldDB" id="A0AAV2RN49"/>
<organism evidence="8 9">
    <name type="scientific">Meganyctiphanes norvegica</name>
    <name type="common">Northern krill</name>
    <name type="synonym">Thysanopoda norvegica</name>
    <dbReference type="NCBI Taxonomy" id="48144"/>
    <lineage>
        <taxon>Eukaryota</taxon>
        <taxon>Metazoa</taxon>
        <taxon>Ecdysozoa</taxon>
        <taxon>Arthropoda</taxon>
        <taxon>Crustacea</taxon>
        <taxon>Multicrustacea</taxon>
        <taxon>Malacostraca</taxon>
        <taxon>Eumalacostraca</taxon>
        <taxon>Eucarida</taxon>
        <taxon>Euphausiacea</taxon>
        <taxon>Euphausiidae</taxon>
        <taxon>Meganyctiphanes</taxon>
    </lineage>
</organism>
<dbReference type="SUPFAM" id="SSF57184">
    <property type="entry name" value="Growth factor receptor domain"/>
    <property type="match status" value="1"/>
</dbReference>
<evidence type="ECO:0000256" key="6">
    <source>
        <dbReference type="PROSITE-ProRule" id="PRU00076"/>
    </source>
</evidence>
<sequence>DIDECATGNHTCDQQTKKCFNILGSYECNCKEGYIPTSEGLPCNETCMITGCQDHATCRDVGGSEKYKCSCNPGYIQSDTTCLPDPPILSFKSLSENPLKIEWKAGKDKRYFKKLLTNHTVSQLACGSDSLSASANSYMAVPDSSLGHGTVTVPFLPYSLVEICAYAEYQRDNKTYNGPTECTNATTDIT</sequence>
<protein>
    <recommendedName>
        <fullName evidence="7">EGF-like domain-containing protein</fullName>
    </recommendedName>
</protein>
<evidence type="ECO:0000313" key="9">
    <source>
        <dbReference type="Proteomes" id="UP001497623"/>
    </source>
</evidence>
<dbReference type="InterPro" id="IPR018097">
    <property type="entry name" value="EGF_Ca-bd_CS"/>
</dbReference>
<keyword evidence="9" id="KW-1185">Reference proteome</keyword>
<dbReference type="Gene3D" id="2.10.25.10">
    <property type="entry name" value="Laminin"/>
    <property type="match status" value="1"/>
</dbReference>
<dbReference type="SMART" id="SM00179">
    <property type="entry name" value="EGF_CA"/>
    <property type="match status" value="2"/>
</dbReference>
<proteinExistence type="predicted"/>
<dbReference type="InterPro" id="IPR001881">
    <property type="entry name" value="EGF-like_Ca-bd_dom"/>
</dbReference>
<evidence type="ECO:0000259" key="7">
    <source>
        <dbReference type="PROSITE" id="PS50026"/>
    </source>
</evidence>
<dbReference type="SMART" id="SM00181">
    <property type="entry name" value="EGF"/>
    <property type="match status" value="2"/>
</dbReference>
<keyword evidence="4 6" id="KW-1015">Disulfide bond</keyword>
<feature type="non-terminal residue" evidence="8">
    <location>
        <position position="1"/>
    </location>
</feature>
<keyword evidence="1 6" id="KW-0245">EGF-like domain</keyword>